<dbReference type="EMBL" id="JABSNP010000003">
    <property type="protein sequence ID" value="NRT18188.1"/>
    <property type="molecule type" value="Genomic_DNA"/>
</dbReference>
<dbReference type="RefSeq" id="WP_173808930.1">
    <property type="nucleotide sequence ID" value="NZ_JABSNP010000003.1"/>
</dbReference>
<accession>A0ABX2FM13</accession>
<evidence type="ECO:0000313" key="2">
    <source>
        <dbReference type="Proteomes" id="UP000779507"/>
    </source>
</evidence>
<name>A0ABX2FM13_9BACT</name>
<dbReference type="NCBIfam" id="TIGR04045">
    <property type="entry name" value="MSMEG_0567_GNAT"/>
    <property type="match status" value="2"/>
</dbReference>
<dbReference type="InterPro" id="IPR024035">
    <property type="entry name" value="MSMEG_0567_GNAT"/>
</dbReference>
<dbReference type="Gene3D" id="3.40.630.30">
    <property type="match status" value="1"/>
</dbReference>
<dbReference type="InterPro" id="IPR016181">
    <property type="entry name" value="Acyl_CoA_acyltransferase"/>
</dbReference>
<dbReference type="Proteomes" id="UP000779507">
    <property type="component" value="Unassembled WGS sequence"/>
</dbReference>
<evidence type="ECO:0000313" key="1">
    <source>
        <dbReference type="EMBL" id="NRT18188.1"/>
    </source>
</evidence>
<gene>
    <name evidence="1" type="ORF">HNP98_000999</name>
</gene>
<proteinExistence type="predicted"/>
<keyword evidence="2" id="KW-1185">Reference proteome</keyword>
<organism evidence="1 2">
    <name type="scientific">Hymenobacter caeli</name>
    <dbReference type="NCBI Taxonomy" id="2735894"/>
    <lineage>
        <taxon>Bacteria</taxon>
        <taxon>Pseudomonadati</taxon>
        <taxon>Bacteroidota</taxon>
        <taxon>Cytophagia</taxon>
        <taxon>Cytophagales</taxon>
        <taxon>Hymenobacteraceae</taxon>
        <taxon>Hymenobacter</taxon>
    </lineage>
</organism>
<reference evidence="1 2" key="1">
    <citation type="submission" date="2020-05" db="EMBL/GenBank/DDBJ databases">
        <title>Genomic Encyclopedia of Type Strains, Phase IV (KMG-V): Genome sequencing to study the core and pangenomes of soil and plant-associated prokaryotes.</title>
        <authorList>
            <person name="Whitman W."/>
        </authorList>
    </citation>
    <scope>NUCLEOTIDE SEQUENCE [LARGE SCALE GENOMIC DNA]</scope>
    <source>
        <strain evidence="1 2">9A</strain>
    </source>
</reference>
<comment type="caution">
    <text evidence="1">The sequence shown here is derived from an EMBL/GenBank/DDBJ whole genome shotgun (WGS) entry which is preliminary data.</text>
</comment>
<sequence length="204" mass="22780">MIIEVPPPYKNEHLHFGFAQVGWQLGQYRALRRRVFCDEQRLFVGTDEDELDRRATPIVAVASCMGAPDQVVGVVRIDERTPGVWYGGRLGVAPDYRRTARFTITGLFDGGQPVGPFDTSVGAALIYKAVSTAKARGARRFLANVQAQNVPFFERMHWKVLFEENLFGLPHARMAADLAHYPAARLAPPPNLLAPAFHLPMRLL</sequence>
<dbReference type="SUPFAM" id="SSF55729">
    <property type="entry name" value="Acyl-CoA N-acyltransferases (Nat)"/>
    <property type="match status" value="1"/>
</dbReference>
<dbReference type="CDD" id="cd04301">
    <property type="entry name" value="NAT_SF"/>
    <property type="match status" value="1"/>
</dbReference>
<protein>
    <submittedName>
        <fullName evidence="1">GNAT superfamily N-acetyltransferase</fullName>
    </submittedName>
</protein>